<feature type="signal peptide" evidence="16">
    <location>
        <begin position="1"/>
        <end position="18"/>
    </location>
</feature>
<evidence type="ECO:0000256" key="5">
    <source>
        <dbReference type="ARBA" id="ARBA00022645"/>
    </source>
</evidence>
<keyword evidence="11" id="KW-0482">Metalloprotease</keyword>
<keyword evidence="6" id="KW-0645">Protease</keyword>
<evidence type="ECO:0000259" key="17">
    <source>
        <dbReference type="PROSITE" id="PS52035"/>
    </source>
</evidence>
<evidence type="ECO:0000256" key="11">
    <source>
        <dbReference type="ARBA" id="ARBA00023049"/>
    </source>
</evidence>
<comment type="similarity">
    <text evidence="3 15">Belongs to the peptidase M14 family.</text>
</comment>
<comment type="caution">
    <text evidence="18">The sequence shown here is derived from an EMBL/GenBank/DDBJ whole genome shotgun (WGS) entry which is preliminary data.</text>
</comment>
<dbReference type="GO" id="GO:0006508">
    <property type="term" value="P:proteolysis"/>
    <property type="evidence" value="ECO:0007669"/>
    <property type="project" value="UniProtKB-KW"/>
</dbReference>
<evidence type="ECO:0000256" key="13">
    <source>
        <dbReference type="ARBA" id="ARBA00057299"/>
    </source>
</evidence>
<dbReference type="GO" id="GO:0008270">
    <property type="term" value="F:zinc ion binding"/>
    <property type="evidence" value="ECO:0007669"/>
    <property type="project" value="InterPro"/>
</dbReference>
<dbReference type="Gene3D" id="3.30.70.340">
    <property type="entry name" value="Metallocarboxypeptidase-like"/>
    <property type="match status" value="1"/>
</dbReference>
<evidence type="ECO:0000256" key="10">
    <source>
        <dbReference type="ARBA" id="ARBA00022833"/>
    </source>
</evidence>
<keyword evidence="4" id="KW-0964">Secreted</keyword>
<dbReference type="PRINTS" id="PR00765">
    <property type="entry name" value="CRBOXYPTASEA"/>
</dbReference>
<proteinExistence type="inferred from homology"/>
<evidence type="ECO:0000256" key="12">
    <source>
        <dbReference type="ARBA" id="ARBA00023157"/>
    </source>
</evidence>
<evidence type="ECO:0000313" key="18">
    <source>
        <dbReference type="EMBL" id="CAH2241666.1"/>
    </source>
</evidence>
<evidence type="ECO:0000256" key="15">
    <source>
        <dbReference type="PROSITE-ProRule" id="PRU01379"/>
    </source>
</evidence>
<dbReference type="PROSITE" id="PS52035">
    <property type="entry name" value="PEPTIDASE_M14"/>
    <property type="match status" value="1"/>
</dbReference>
<dbReference type="EMBL" id="CAKXAJ010025588">
    <property type="protein sequence ID" value="CAH2241666.1"/>
    <property type="molecule type" value="Genomic_DNA"/>
</dbReference>
<keyword evidence="8 16" id="KW-0732">Signal</keyword>
<name>A0A8S4RUJ4_9NEOP</name>
<dbReference type="PANTHER" id="PTHR11705:SF153">
    <property type="entry name" value="ZINC CARBOXYPEPTIDASE A 1-LIKE PROTEIN"/>
    <property type="match status" value="1"/>
</dbReference>
<dbReference type="InterPro" id="IPR057247">
    <property type="entry name" value="CARBOXYPEPT_ZN_2"/>
</dbReference>
<keyword evidence="9" id="KW-0378">Hydrolase</keyword>
<organism evidence="18 19">
    <name type="scientific">Pararge aegeria aegeria</name>
    <dbReference type="NCBI Taxonomy" id="348720"/>
    <lineage>
        <taxon>Eukaryota</taxon>
        <taxon>Metazoa</taxon>
        <taxon>Ecdysozoa</taxon>
        <taxon>Arthropoda</taxon>
        <taxon>Hexapoda</taxon>
        <taxon>Insecta</taxon>
        <taxon>Pterygota</taxon>
        <taxon>Neoptera</taxon>
        <taxon>Endopterygota</taxon>
        <taxon>Lepidoptera</taxon>
        <taxon>Glossata</taxon>
        <taxon>Ditrysia</taxon>
        <taxon>Papilionoidea</taxon>
        <taxon>Nymphalidae</taxon>
        <taxon>Satyrinae</taxon>
        <taxon>Satyrini</taxon>
        <taxon>Parargina</taxon>
        <taxon>Pararge</taxon>
    </lineage>
</organism>
<evidence type="ECO:0000256" key="3">
    <source>
        <dbReference type="ARBA" id="ARBA00005988"/>
    </source>
</evidence>
<keyword evidence="7" id="KW-0479">Metal-binding</keyword>
<comment type="cofactor">
    <cofactor evidence="1">
        <name>Zn(2+)</name>
        <dbReference type="ChEBI" id="CHEBI:29105"/>
    </cofactor>
</comment>
<dbReference type="FunFam" id="3.40.630.10:FF:000040">
    <property type="entry name" value="zinc carboxypeptidase"/>
    <property type="match status" value="1"/>
</dbReference>
<dbReference type="SUPFAM" id="SSF54897">
    <property type="entry name" value="Protease propeptides/inhibitors"/>
    <property type="match status" value="1"/>
</dbReference>
<accession>A0A8S4RUJ4</accession>
<dbReference type="PANTHER" id="PTHR11705">
    <property type="entry name" value="PROTEASE FAMILY M14 CARBOXYPEPTIDASE A,B"/>
    <property type="match status" value="1"/>
</dbReference>
<evidence type="ECO:0000256" key="16">
    <source>
        <dbReference type="SAM" id="SignalP"/>
    </source>
</evidence>
<dbReference type="SUPFAM" id="SSF53187">
    <property type="entry name" value="Zn-dependent exopeptidases"/>
    <property type="match status" value="1"/>
</dbReference>
<dbReference type="Pfam" id="PF00246">
    <property type="entry name" value="Peptidase_M14"/>
    <property type="match status" value="1"/>
</dbReference>
<dbReference type="InterPro" id="IPR003146">
    <property type="entry name" value="M14A_act_pep"/>
</dbReference>
<keyword evidence="12" id="KW-1015">Disulfide bond</keyword>
<dbReference type="AlphaFoldDB" id="A0A8S4RUJ4"/>
<dbReference type="InterPro" id="IPR036990">
    <property type="entry name" value="M14A-like_propep"/>
</dbReference>
<comment type="function">
    <text evidence="13">Involved in the digestion of the blood meal.</text>
</comment>
<evidence type="ECO:0000256" key="6">
    <source>
        <dbReference type="ARBA" id="ARBA00022670"/>
    </source>
</evidence>
<dbReference type="CDD" id="cd03860">
    <property type="entry name" value="M14_CP_A-B_like"/>
    <property type="match status" value="1"/>
</dbReference>
<evidence type="ECO:0000313" key="19">
    <source>
        <dbReference type="Proteomes" id="UP000838756"/>
    </source>
</evidence>
<comment type="subcellular location">
    <subcellularLocation>
        <location evidence="2">Secreted</location>
    </subcellularLocation>
</comment>
<dbReference type="Gene3D" id="3.40.630.10">
    <property type="entry name" value="Zn peptidases"/>
    <property type="match status" value="1"/>
</dbReference>
<gene>
    <name evidence="18" type="primary">jg26966</name>
    <name evidence="18" type="ORF">PAEG_LOCUS18083</name>
</gene>
<dbReference type="GO" id="GO:0005615">
    <property type="term" value="C:extracellular space"/>
    <property type="evidence" value="ECO:0007669"/>
    <property type="project" value="TreeGrafter"/>
</dbReference>
<feature type="chain" id="PRO_5035886436" description="Zinc carboxypeptidase A 1" evidence="16">
    <location>
        <begin position="19"/>
        <end position="463"/>
    </location>
</feature>
<reference evidence="18" key="1">
    <citation type="submission" date="2022-03" db="EMBL/GenBank/DDBJ databases">
        <authorList>
            <person name="Lindestad O."/>
        </authorList>
    </citation>
    <scope>NUCLEOTIDE SEQUENCE</scope>
</reference>
<evidence type="ECO:0000256" key="1">
    <source>
        <dbReference type="ARBA" id="ARBA00001947"/>
    </source>
</evidence>
<sequence>MIYKISILVVLAIVYTSAEYVSYDNYKVYKLQPKTEEQVELLRKLQHTKGYSFWTLFDYVKVDREVRIMLESKNEREFENYMKSVGLDATKTVEDVQSLIDAQLKRPQNVGRNILEYDWTYYPNLEEVEEWMNKTAERHPNVVTLLDIGRSIEGRPIRGIKIDYKKRDKPVMGVLEGTLHAREWITTVTLTWLANEFLNSKDENVRFLAENIVWHIFPVTNPDGFVYTFTDDRMWRKNRNPSNFTSCVASNVRDDLSNGVDLNRNFGFLWMTVGASQNPCAQTFAGQTAFSEPESRALANYVLDLKNQGELLYYMAFHSYSQMILVPYSHTAGANVLEVPNYADLFEIAIKGAEKLTAVHNIPYQVGTSADILYEVSGSGFDWVKGEAKVPIVHLFELRDLGQYGFLLPPEQIIPNNEEVMAAILEMDRVTRKIGYYSPVSDSGYTLKINALLLIAAVMFGFV</sequence>
<keyword evidence="19" id="KW-1185">Reference proteome</keyword>
<evidence type="ECO:0000256" key="2">
    <source>
        <dbReference type="ARBA" id="ARBA00004613"/>
    </source>
</evidence>
<evidence type="ECO:0000256" key="14">
    <source>
        <dbReference type="ARBA" id="ARBA00069039"/>
    </source>
</evidence>
<feature type="domain" description="Peptidase M14" evidence="17">
    <location>
        <begin position="121"/>
        <end position="431"/>
    </location>
</feature>
<keyword evidence="5" id="KW-0121">Carboxypeptidase</keyword>
<protein>
    <recommendedName>
        <fullName evidence="14">Zinc carboxypeptidase A 1</fullName>
    </recommendedName>
</protein>
<evidence type="ECO:0000256" key="7">
    <source>
        <dbReference type="ARBA" id="ARBA00022723"/>
    </source>
</evidence>
<evidence type="ECO:0000256" key="4">
    <source>
        <dbReference type="ARBA" id="ARBA00022525"/>
    </source>
</evidence>
<dbReference type="Pfam" id="PF02244">
    <property type="entry name" value="Propep_M14"/>
    <property type="match status" value="1"/>
</dbReference>
<dbReference type="SMART" id="SM00631">
    <property type="entry name" value="Zn_pept"/>
    <property type="match status" value="1"/>
</dbReference>
<dbReference type="InterPro" id="IPR000834">
    <property type="entry name" value="Peptidase_M14"/>
</dbReference>
<dbReference type="GO" id="GO:0004181">
    <property type="term" value="F:metallocarboxypeptidase activity"/>
    <property type="evidence" value="ECO:0007669"/>
    <property type="project" value="InterPro"/>
</dbReference>
<evidence type="ECO:0000256" key="9">
    <source>
        <dbReference type="ARBA" id="ARBA00022801"/>
    </source>
</evidence>
<dbReference type="OrthoDB" id="3626597at2759"/>
<dbReference type="FunFam" id="3.30.70.340:FF:000002">
    <property type="entry name" value="Carboxypeptidase A"/>
    <property type="match status" value="1"/>
</dbReference>
<keyword evidence="10" id="KW-0862">Zinc</keyword>
<evidence type="ECO:0000256" key="8">
    <source>
        <dbReference type="ARBA" id="ARBA00022729"/>
    </source>
</evidence>
<dbReference type="PROSITE" id="PS00133">
    <property type="entry name" value="CARBOXYPEPT_ZN_2"/>
    <property type="match status" value="1"/>
</dbReference>
<dbReference type="Proteomes" id="UP000838756">
    <property type="component" value="Unassembled WGS sequence"/>
</dbReference>
<feature type="active site" description="Proton donor/acceptor" evidence="15">
    <location>
        <position position="397"/>
    </location>
</feature>